<accession>A0A3M2KXH6</accession>
<dbReference type="Pfam" id="PF13620">
    <property type="entry name" value="CarboxypepD_reg"/>
    <property type="match status" value="1"/>
</dbReference>
<dbReference type="InterPro" id="IPR008969">
    <property type="entry name" value="CarboxyPept-like_regulatory"/>
</dbReference>
<sequence>MTELAGTGEELVVRGRVRDSLGVALPRAVVTLSGVDGGRSLDKTRSGADGAFEVRAPDVGDYVLAAFSPQLGTQSVEIRLDGGRPVEVEFMIDVPGAVTE</sequence>
<evidence type="ECO:0000313" key="1">
    <source>
        <dbReference type="EMBL" id="RMI30252.1"/>
    </source>
</evidence>
<evidence type="ECO:0000313" key="2">
    <source>
        <dbReference type="Proteomes" id="UP000278673"/>
    </source>
</evidence>
<proteinExistence type="predicted"/>
<dbReference type="EMBL" id="RFFJ01000243">
    <property type="protein sequence ID" value="RMI30252.1"/>
    <property type="molecule type" value="Genomic_DNA"/>
</dbReference>
<dbReference type="Gene3D" id="2.60.40.1120">
    <property type="entry name" value="Carboxypeptidase-like, regulatory domain"/>
    <property type="match status" value="1"/>
</dbReference>
<dbReference type="RefSeq" id="WP_122399637.1">
    <property type="nucleotide sequence ID" value="NZ_RFFJ01000243.1"/>
</dbReference>
<reference evidence="1 2" key="1">
    <citation type="submission" date="2018-10" db="EMBL/GenBank/DDBJ databases">
        <title>Isolation, diversity and antifungal activity of actinobacteria from wheat.</title>
        <authorList>
            <person name="Han C."/>
        </authorList>
    </citation>
    <scope>NUCLEOTIDE SEQUENCE [LARGE SCALE GENOMIC DNA]</scope>
    <source>
        <strain evidence="1 2">NEAU-YY642</strain>
    </source>
</reference>
<name>A0A3M2KXH6_9ACTN</name>
<gene>
    <name evidence="1" type="ORF">EBN88_26860</name>
</gene>
<keyword evidence="2" id="KW-1185">Reference proteome</keyword>
<protein>
    <submittedName>
        <fullName evidence="1">Carboxypeptidase regulatory-like domain-containing protein</fullName>
    </submittedName>
</protein>
<dbReference type="AlphaFoldDB" id="A0A3M2KXH6"/>
<dbReference type="GO" id="GO:0004180">
    <property type="term" value="F:carboxypeptidase activity"/>
    <property type="evidence" value="ECO:0007669"/>
    <property type="project" value="UniProtKB-KW"/>
</dbReference>
<comment type="caution">
    <text evidence="1">The sequence shown here is derived from an EMBL/GenBank/DDBJ whole genome shotgun (WGS) entry which is preliminary data.</text>
</comment>
<keyword evidence="1" id="KW-0378">Hydrolase</keyword>
<keyword evidence="1" id="KW-0645">Protease</keyword>
<dbReference type="SUPFAM" id="SSF49464">
    <property type="entry name" value="Carboxypeptidase regulatory domain-like"/>
    <property type="match status" value="1"/>
</dbReference>
<organism evidence="1 2">
    <name type="scientific">Streptomyces triticirhizae</name>
    <dbReference type="NCBI Taxonomy" id="2483353"/>
    <lineage>
        <taxon>Bacteria</taxon>
        <taxon>Bacillati</taxon>
        <taxon>Actinomycetota</taxon>
        <taxon>Actinomycetes</taxon>
        <taxon>Kitasatosporales</taxon>
        <taxon>Streptomycetaceae</taxon>
        <taxon>Streptomyces</taxon>
    </lineage>
</organism>
<keyword evidence="1" id="KW-0121">Carboxypeptidase</keyword>
<dbReference type="Proteomes" id="UP000278673">
    <property type="component" value="Unassembled WGS sequence"/>
</dbReference>